<dbReference type="CDD" id="cd00683">
    <property type="entry name" value="Trans_IPPS_HH"/>
    <property type="match status" value="1"/>
</dbReference>
<dbReference type="Pfam" id="PF00494">
    <property type="entry name" value="SQS_PSY"/>
    <property type="match status" value="1"/>
</dbReference>
<accession>A0A853AAH3</accession>
<dbReference type="GO" id="GO:0004311">
    <property type="term" value="F:geranylgeranyl diphosphate synthase activity"/>
    <property type="evidence" value="ECO:0007669"/>
    <property type="project" value="InterPro"/>
</dbReference>
<dbReference type="SFLD" id="SFLDS00005">
    <property type="entry name" value="Isoprenoid_Synthase_Type_I"/>
    <property type="match status" value="1"/>
</dbReference>
<dbReference type="SUPFAM" id="SSF48576">
    <property type="entry name" value="Terpenoid synthases"/>
    <property type="match status" value="1"/>
</dbReference>
<gene>
    <name evidence="4" type="ORF">FHU37_004315</name>
</gene>
<name>A0A853AAH3_9ACTN</name>
<dbReference type="Proteomes" id="UP000567795">
    <property type="component" value="Unassembled WGS sequence"/>
</dbReference>
<evidence type="ECO:0000256" key="1">
    <source>
        <dbReference type="ARBA" id="ARBA00004684"/>
    </source>
</evidence>
<comment type="pathway">
    <text evidence="1">Carotenoid biosynthesis; phytoene biosynthesis.</text>
</comment>
<feature type="region of interest" description="Disordered" evidence="3">
    <location>
        <begin position="1"/>
        <end position="22"/>
    </location>
</feature>
<evidence type="ECO:0000256" key="2">
    <source>
        <dbReference type="ARBA" id="ARBA00022679"/>
    </source>
</evidence>
<dbReference type="UniPathway" id="UPA00799"/>
<dbReference type="EC" id="2.5.1.32" evidence="4"/>
<protein>
    <submittedName>
        <fullName evidence="4">Phytoene synthase</fullName>
        <ecNumber evidence="4">2.5.1.32</ecNumber>
    </submittedName>
</protein>
<comment type="caution">
    <text evidence="4">The sequence shown here is derived from an EMBL/GenBank/DDBJ whole genome shotgun (WGS) entry which is preliminary data.</text>
</comment>
<dbReference type="InterPro" id="IPR019845">
    <property type="entry name" value="Squalene/phytoene_synthase_CS"/>
</dbReference>
<dbReference type="AlphaFoldDB" id="A0A853AAH3"/>
<dbReference type="GO" id="GO:0016117">
    <property type="term" value="P:carotenoid biosynthetic process"/>
    <property type="evidence" value="ECO:0007669"/>
    <property type="project" value="UniProtKB-ARBA"/>
</dbReference>
<evidence type="ECO:0000313" key="4">
    <source>
        <dbReference type="EMBL" id="NYI07372.1"/>
    </source>
</evidence>
<dbReference type="SFLD" id="SFLDG01212">
    <property type="entry name" value="Phytoene_synthase_like"/>
    <property type="match status" value="1"/>
</dbReference>
<dbReference type="InterPro" id="IPR044843">
    <property type="entry name" value="Trans_IPPS_bact-type"/>
</dbReference>
<dbReference type="SFLD" id="SFLDG01018">
    <property type="entry name" value="Squalene/Phytoene_Synthase_Lik"/>
    <property type="match status" value="1"/>
</dbReference>
<keyword evidence="2 4" id="KW-0808">Transferase</keyword>
<dbReference type="PANTHER" id="PTHR31480">
    <property type="entry name" value="BIFUNCTIONAL LYCOPENE CYCLASE/PHYTOENE SYNTHASE"/>
    <property type="match status" value="1"/>
</dbReference>
<sequence length="326" mass="35063">MSRGVQLPGGHDDTARRLPPPGPEAAAAYTYCEAVTRSQARNFSYGIALLSGDRRRAMSAIYAFARRIDDIGDGTAPADRKTDQLTRNRRVLSNIAELRALPATEAVATASDIHRHDPVALALTDTATRFPIPLDALEELIDGVSMDIAGTSYRTWDDLRHYCRCVAGTIGRLSLGVFGSTARGAAEAARASRLADTLGVALQLTNILRDLREDALVGRSYLPSAELERFGCQDGFRAGHPAPGSDFAGLVKFQAHRARELFEEGFQLLPMLDRRSAACVSAMAGIYRRLLTRIAADPGAVLRGRVALPGREKALVAATGLLGVRP</sequence>
<reference evidence="4 5" key="1">
    <citation type="submission" date="2020-07" db="EMBL/GenBank/DDBJ databases">
        <title>Sequencing the genomes of 1000 actinobacteria strains.</title>
        <authorList>
            <person name="Klenk H.-P."/>
        </authorList>
    </citation>
    <scope>NUCLEOTIDE SEQUENCE [LARGE SCALE GENOMIC DNA]</scope>
    <source>
        <strain evidence="4 5">DSM 42178</strain>
    </source>
</reference>
<dbReference type="EMBL" id="JACBZD010000001">
    <property type="protein sequence ID" value="NYI07372.1"/>
    <property type="molecule type" value="Genomic_DNA"/>
</dbReference>
<organism evidence="4 5">
    <name type="scientific">Allostreptomyces psammosilenae</name>
    <dbReference type="NCBI Taxonomy" id="1892865"/>
    <lineage>
        <taxon>Bacteria</taxon>
        <taxon>Bacillati</taxon>
        <taxon>Actinomycetota</taxon>
        <taxon>Actinomycetes</taxon>
        <taxon>Kitasatosporales</taxon>
        <taxon>Streptomycetaceae</taxon>
        <taxon>Allostreptomyces</taxon>
    </lineage>
</organism>
<dbReference type="InterPro" id="IPR033904">
    <property type="entry name" value="Trans_IPPS_HH"/>
</dbReference>
<keyword evidence="5" id="KW-1185">Reference proteome</keyword>
<dbReference type="PROSITE" id="PS01045">
    <property type="entry name" value="SQUALEN_PHYTOEN_SYN_2"/>
    <property type="match status" value="1"/>
</dbReference>
<dbReference type="Gene3D" id="1.10.600.10">
    <property type="entry name" value="Farnesyl Diphosphate Synthase"/>
    <property type="match status" value="1"/>
</dbReference>
<dbReference type="InterPro" id="IPR002060">
    <property type="entry name" value="Squ/phyt_synthse"/>
</dbReference>
<evidence type="ECO:0000256" key="3">
    <source>
        <dbReference type="SAM" id="MobiDB-lite"/>
    </source>
</evidence>
<dbReference type="GO" id="GO:0051996">
    <property type="term" value="F:squalene synthase [NAD(P)H] activity"/>
    <property type="evidence" value="ECO:0007669"/>
    <property type="project" value="InterPro"/>
</dbReference>
<dbReference type="PROSITE" id="PS01044">
    <property type="entry name" value="SQUALEN_PHYTOEN_SYN_1"/>
    <property type="match status" value="1"/>
</dbReference>
<evidence type="ECO:0000313" key="5">
    <source>
        <dbReference type="Proteomes" id="UP000567795"/>
    </source>
</evidence>
<dbReference type="InterPro" id="IPR008949">
    <property type="entry name" value="Isoprenoid_synthase_dom_sf"/>
</dbReference>
<proteinExistence type="predicted"/>